<reference evidence="1" key="1">
    <citation type="submission" date="2013-08" db="EMBL/GenBank/DDBJ databases">
        <authorList>
            <person name="Mendez C."/>
            <person name="Richter M."/>
            <person name="Ferrer M."/>
            <person name="Sanchez J."/>
        </authorList>
    </citation>
    <scope>NUCLEOTIDE SEQUENCE</scope>
</reference>
<dbReference type="AlphaFoldDB" id="T1BZ63"/>
<evidence type="ECO:0000313" key="1">
    <source>
        <dbReference type="EMBL" id="EQD59245.1"/>
    </source>
</evidence>
<protein>
    <submittedName>
        <fullName evidence="1">CRISPR-associated Cmr3 family protein</fullName>
    </submittedName>
</protein>
<gene>
    <name evidence="1" type="ORF">B2A_04057</name>
</gene>
<organism evidence="1">
    <name type="scientific">mine drainage metagenome</name>
    <dbReference type="NCBI Taxonomy" id="410659"/>
    <lineage>
        <taxon>unclassified sequences</taxon>
        <taxon>metagenomes</taxon>
        <taxon>ecological metagenomes</taxon>
    </lineage>
</organism>
<dbReference type="Gene3D" id="2.60.40.4350">
    <property type="match status" value="1"/>
</dbReference>
<dbReference type="InterPro" id="IPR019117">
    <property type="entry name" value="CRISPR-assoc_protein_Cmr3"/>
</dbReference>
<dbReference type="EMBL" id="AUZZ01002713">
    <property type="protein sequence ID" value="EQD59245.1"/>
    <property type="molecule type" value="Genomic_DNA"/>
</dbReference>
<comment type="caution">
    <text evidence="1">The sequence shown here is derived from an EMBL/GenBank/DDBJ whole genome shotgun (WGS) entry which is preliminary data.</text>
</comment>
<reference evidence="1" key="2">
    <citation type="journal article" date="2014" name="ISME J.">
        <title>Microbial stratification in low pH oxic and suboxic macroscopic growths along an acid mine drainage.</title>
        <authorList>
            <person name="Mendez-Garcia C."/>
            <person name="Mesa V."/>
            <person name="Sprenger R.R."/>
            <person name="Richter M."/>
            <person name="Diez M.S."/>
            <person name="Solano J."/>
            <person name="Bargiela R."/>
            <person name="Golyshina O.V."/>
            <person name="Manteca A."/>
            <person name="Ramos J.L."/>
            <person name="Gallego J.R."/>
            <person name="Llorente I."/>
            <person name="Martins Dos Santos V.A."/>
            <person name="Jensen O.N."/>
            <person name="Pelaez A.I."/>
            <person name="Sanchez J."/>
            <person name="Ferrer M."/>
        </authorList>
    </citation>
    <scope>NUCLEOTIDE SEQUENCE</scope>
</reference>
<sequence>GVSARLVCAAVPRAQVVSGWDLARRAPKAALRAAPAGSVYWFDATQVNGGTALIAALLKLAAEGFGCVSGYPDRARLAEGFNNVMIANWAIQ</sequence>
<dbReference type="Pfam" id="PF09700">
    <property type="entry name" value="Cas_Cmr3"/>
    <property type="match status" value="1"/>
</dbReference>
<name>T1BZ63_9ZZZZ</name>
<feature type="non-terminal residue" evidence="1">
    <location>
        <position position="1"/>
    </location>
</feature>
<accession>T1BZ63</accession>
<proteinExistence type="predicted"/>